<evidence type="ECO:0000256" key="1">
    <source>
        <dbReference type="ARBA" id="ARBA00004496"/>
    </source>
</evidence>
<dbReference type="InterPro" id="IPR047057">
    <property type="entry name" value="MerR_fam"/>
</dbReference>
<keyword evidence="3" id="KW-0805">Transcription regulation</keyword>
<dbReference type="RefSeq" id="WP_003797240.1">
    <property type="nucleotide sequence ID" value="NZ_JAEHNZ010000003.1"/>
</dbReference>
<evidence type="ECO:0000256" key="4">
    <source>
        <dbReference type="ARBA" id="ARBA00023125"/>
    </source>
</evidence>
<protein>
    <submittedName>
        <fullName evidence="7">Cu(I)-responsive transcriptional regulator</fullName>
    </submittedName>
</protein>
<dbReference type="Pfam" id="PF00376">
    <property type="entry name" value="MerR"/>
    <property type="match status" value="1"/>
</dbReference>
<dbReference type="PROSITE" id="PS50937">
    <property type="entry name" value="HTH_MERR_2"/>
    <property type="match status" value="1"/>
</dbReference>
<keyword evidence="8" id="KW-1185">Reference proteome</keyword>
<evidence type="ECO:0000313" key="7">
    <source>
        <dbReference type="EMBL" id="MBK0396862.1"/>
    </source>
</evidence>
<sequence>MNISQAAAQTGLSAKQIRDYEKQGLLPPAPRSEAGYRRFLPVDLQRLRFIAHAREVGFSLAQIKRLLALADDPERHSRDVKQLTSEHIAELNQKIATLQTMRDTLQAWHNQCAGDDAAACCILEGIGSLKTGEAG</sequence>
<gene>
    <name evidence="7" type="primary">cueR</name>
    <name evidence="7" type="ORF">JDW22_09825</name>
</gene>
<evidence type="ECO:0000256" key="5">
    <source>
        <dbReference type="ARBA" id="ARBA00023163"/>
    </source>
</evidence>
<keyword evidence="2" id="KW-0963">Cytoplasm</keyword>
<dbReference type="InterPro" id="IPR000551">
    <property type="entry name" value="MerR-type_HTH_dom"/>
</dbReference>
<keyword evidence="5" id="KW-0804">Transcription</keyword>
<dbReference type="PRINTS" id="PR00040">
    <property type="entry name" value="HTHMERR"/>
</dbReference>
<dbReference type="PANTHER" id="PTHR30204">
    <property type="entry name" value="REDOX-CYCLING DRUG-SENSING TRANSCRIPTIONAL ACTIVATOR SOXR"/>
    <property type="match status" value="1"/>
</dbReference>
<keyword evidence="4" id="KW-0238">DNA-binding</keyword>
<comment type="caution">
    <text evidence="7">The sequence shown here is derived from an EMBL/GenBank/DDBJ whole genome shotgun (WGS) entry which is preliminary data.</text>
</comment>
<evidence type="ECO:0000313" key="8">
    <source>
        <dbReference type="Proteomes" id="UP000614058"/>
    </source>
</evidence>
<dbReference type="Pfam" id="PF09278">
    <property type="entry name" value="MerR-DNA-bind"/>
    <property type="match status" value="1"/>
</dbReference>
<evidence type="ECO:0000256" key="3">
    <source>
        <dbReference type="ARBA" id="ARBA00023015"/>
    </source>
</evidence>
<dbReference type="SUPFAM" id="SSF46955">
    <property type="entry name" value="Putative DNA-binding domain"/>
    <property type="match status" value="1"/>
</dbReference>
<dbReference type="InterPro" id="IPR011789">
    <property type="entry name" value="CueR"/>
</dbReference>
<dbReference type="CDD" id="cd01108">
    <property type="entry name" value="HTH_CueR"/>
    <property type="match status" value="1"/>
</dbReference>
<dbReference type="SMART" id="SM00422">
    <property type="entry name" value="HTH_MERR"/>
    <property type="match status" value="1"/>
</dbReference>
<dbReference type="EMBL" id="JAEHNZ010000003">
    <property type="protein sequence ID" value="MBK0396862.1"/>
    <property type="molecule type" value="Genomic_DNA"/>
</dbReference>
<feature type="domain" description="HTH merR-type" evidence="6">
    <location>
        <begin position="1"/>
        <end position="69"/>
    </location>
</feature>
<name>A0ABS1BUD9_9NEIS</name>
<dbReference type="GeneID" id="84905884"/>
<evidence type="ECO:0000256" key="2">
    <source>
        <dbReference type="ARBA" id="ARBA00022490"/>
    </source>
</evidence>
<dbReference type="InterPro" id="IPR015358">
    <property type="entry name" value="Tscrpt_reg_MerR_DNA-bd"/>
</dbReference>
<evidence type="ECO:0000259" key="6">
    <source>
        <dbReference type="PROSITE" id="PS50937"/>
    </source>
</evidence>
<dbReference type="InterPro" id="IPR009061">
    <property type="entry name" value="DNA-bd_dom_put_sf"/>
</dbReference>
<dbReference type="NCBIfam" id="TIGR02044">
    <property type="entry name" value="CueR"/>
    <property type="match status" value="1"/>
</dbReference>
<comment type="subcellular location">
    <subcellularLocation>
        <location evidence="1">Cytoplasm</location>
    </subcellularLocation>
</comment>
<reference evidence="7 8" key="1">
    <citation type="journal article" date="2021" name="Pathogens">
        <title>Isolation and Characterization of Kingella bonacorsii sp. nov., A Novel Kingella Species Detected in a Stable Periodontitis Subject.</title>
        <authorList>
            <person name="Antezack A."/>
            <person name="Boxberger M."/>
            <person name="Rolland C."/>
            <person name="Monnet-Corti V."/>
            <person name="La Scola B."/>
        </authorList>
    </citation>
    <scope>NUCLEOTIDE SEQUENCE [LARGE SCALE GENOMIC DNA]</scope>
    <source>
        <strain evidence="7 8">Marseille-Q4569</strain>
    </source>
</reference>
<proteinExistence type="predicted"/>
<accession>A0ABS1BUD9</accession>
<dbReference type="PROSITE" id="PS00552">
    <property type="entry name" value="HTH_MERR_1"/>
    <property type="match status" value="1"/>
</dbReference>
<dbReference type="Proteomes" id="UP000614058">
    <property type="component" value="Unassembled WGS sequence"/>
</dbReference>
<dbReference type="Gene3D" id="1.10.1660.10">
    <property type="match status" value="1"/>
</dbReference>
<organism evidence="7 8">
    <name type="scientific">Kingella bonacorsii</name>
    <dbReference type="NCBI Taxonomy" id="2796361"/>
    <lineage>
        <taxon>Bacteria</taxon>
        <taxon>Pseudomonadati</taxon>
        <taxon>Pseudomonadota</taxon>
        <taxon>Betaproteobacteria</taxon>
        <taxon>Neisseriales</taxon>
        <taxon>Neisseriaceae</taxon>
        <taxon>Kingella</taxon>
    </lineage>
</organism>
<dbReference type="PANTHER" id="PTHR30204:SF94">
    <property type="entry name" value="HEAVY METAL-DEPENDENT TRANSCRIPTIONAL REGULATOR HI_0293-RELATED"/>
    <property type="match status" value="1"/>
</dbReference>